<evidence type="ECO:0000313" key="1">
    <source>
        <dbReference type="EMBL" id="JAE07635.1"/>
    </source>
</evidence>
<reference evidence="1" key="2">
    <citation type="journal article" date="2015" name="Data Brief">
        <title>Shoot transcriptome of the giant reed, Arundo donax.</title>
        <authorList>
            <person name="Barrero R.A."/>
            <person name="Guerrero F.D."/>
            <person name="Moolhuijzen P."/>
            <person name="Goolsby J.A."/>
            <person name="Tidwell J."/>
            <person name="Bellgard S.E."/>
            <person name="Bellgard M.I."/>
        </authorList>
    </citation>
    <scope>NUCLEOTIDE SEQUENCE</scope>
    <source>
        <tissue evidence="1">Shoot tissue taken approximately 20 cm above the soil surface</tissue>
    </source>
</reference>
<dbReference type="AlphaFoldDB" id="A0A0A9UWA8"/>
<name>A0A0A9UWA8_ARUDO</name>
<proteinExistence type="predicted"/>
<reference evidence="1" key="1">
    <citation type="submission" date="2014-09" db="EMBL/GenBank/DDBJ databases">
        <authorList>
            <person name="Magalhaes I.L.F."/>
            <person name="Oliveira U."/>
            <person name="Santos F.R."/>
            <person name="Vidigal T.H.D.A."/>
            <person name="Brescovit A.D."/>
            <person name="Santos A.J."/>
        </authorList>
    </citation>
    <scope>NUCLEOTIDE SEQUENCE</scope>
    <source>
        <tissue evidence="1">Shoot tissue taken approximately 20 cm above the soil surface</tissue>
    </source>
</reference>
<dbReference type="EMBL" id="GBRH01190261">
    <property type="protein sequence ID" value="JAE07635.1"/>
    <property type="molecule type" value="Transcribed_RNA"/>
</dbReference>
<accession>A0A0A9UWA8</accession>
<organism evidence="1">
    <name type="scientific">Arundo donax</name>
    <name type="common">Giant reed</name>
    <name type="synonym">Donax arundinaceus</name>
    <dbReference type="NCBI Taxonomy" id="35708"/>
    <lineage>
        <taxon>Eukaryota</taxon>
        <taxon>Viridiplantae</taxon>
        <taxon>Streptophyta</taxon>
        <taxon>Embryophyta</taxon>
        <taxon>Tracheophyta</taxon>
        <taxon>Spermatophyta</taxon>
        <taxon>Magnoliopsida</taxon>
        <taxon>Liliopsida</taxon>
        <taxon>Poales</taxon>
        <taxon>Poaceae</taxon>
        <taxon>PACMAD clade</taxon>
        <taxon>Arundinoideae</taxon>
        <taxon>Arundineae</taxon>
        <taxon>Arundo</taxon>
    </lineage>
</organism>
<protein>
    <submittedName>
        <fullName evidence="1">Uncharacterized protein</fullName>
    </submittedName>
</protein>
<sequence length="45" mass="5175">MSNSKKMKLNSLKCATVWFEKDFNKARRMHNSRTSPAGLPLHSII</sequence>